<dbReference type="GO" id="GO:0003676">
    <property type="term" value="F:nucleic acid binding"/>
    <property type="evidence" value="ECO:0007669"/>
    <property type="project" value="InterPro"/>
</dbReference>
<evidence type="ECO:0000259" key="1">
    <source>
        <dbReference type="Pfam" id="PF00313"/>
    </source>
</evidence>
<dbReference type="Pfam" id="PF00313">
    <property type="entry name" value="CSD"/>
    <property type="match status" value="1"/>
</dbReference>
<dbReference type="InterPro" id="IPR012340">
    <property type="entry name" value="NA-bd_OB-fold"/>
</dbReference>
<dbReference type="AlphaFoldDB" id="A0A6C0JAL8"/>
<accession>A0A6C0JAL8</accession>
<organism evidence="2">
    <name type="scientific">viral metagenome</name>
    <dbReference type="NCBI Taxonomy" id="1070528"/>
    <lineage>
        <taxon>unclassified sequences</taxon>
        <taxon>metagenomes</taxon>
        <taxon>organismal metagenomes</taxon>
    </lineage>
</organism>
<name>A0A6C0JAL8_9ZZZZ</name>
<dbReference type="Gene3D" id="2.40.50.140">
    <property type="entry name" value="Nucleic acid-binding proteins"/>
    <property type="match status" value="1"/>
</dbReference>
<sequence length="113" mass="12935">MAEQSKDVTYEESQFYIGCVKWFNNKKGYGYVTVKEGPLVNIDIFTHHSSIQKNEMKYGYLVTGEYVHIKVQDSHENGHAYQANAVKAPCDDGKLMCEQPTIRRRTGDNESPQ</sequence>
<dbReference type="SUPFAM" id="SSF50249">
    <property type="entry name" value="Nucleic acid-binding proteins"/>
    <property type="match status" value="1"/>
</dbReference>
<proteinExistence type="predicted"/>
<feature type="domain" description="CSD" evidence="1">
    <location>
        <begin position="18"/>
        <end position="81"/>
    </location>
</feature>
<dbReference type="InterPro" id="IPR002059">
    <property type="entry name" value="CSP_DNA-bd"/>
</dbReference>
<evidence type="ECO:0000313" key="2">
    <source>
        <dbReference type="EMBL" id="QHU02702.1"/>
    </source>
</evidence>
<reference evidence="2" key="1">
    <citation type="journal article" date="2020" name="Nature">
        <title>Giant virus diversity and host interactions through global metagenomics.</title>
        <authorList>
            <person name="Schulz F."/>
            <person name="Roux S."/>
            <person name="Paez-Espino D."/>
            <person name="Jungbluth S."/>
            <person name="Walsh D.A."/>
            <person name="Denef V.J."/>
            <person name="McMahon K.D."/>
            <person name="Konstantinidis K.T."/>
            <person name="Eloe-Fadrosh E.A."/>
            <person name="Kyrpides N.C."/>
            <person name="Woyke T."/>
        </authorList>
    </citation>
    <scope>NUCLEOTIDE SEQUENCE</scope>
    <source>
        <strain evidence="2">GVMAG-M-3300025880-76</strain>
    </source>
</reference>
<protein>
    <recommendedName>
        <fullName evidence="1">CSD domain-containing protein</fullName>
    </recommendedName>
</protein>
<dbReference type="EMBL" id="MN740361">
    <property type="protein sequence ID" value="QHU02702.1"/>
    <property type="molecule type" value="Genomic_DNA"/>
</dbReference>